<feature type="transmembrane region" description="Helical" evidence="1">
    <location>
        <begin position="17"/>
        <end position="36"/>
    </location>
</feature>
<protein>
    <submittedName>
        <fullName evidence="2">Uncharacterized protein</fullName>
    </submittedName>
</protein>
<dbReference type="AlphaFoldDB" id="A0A6G1JUV6"/>
<sequence length="63" mass="7082">MVMIICNDTYGHLVENKIILCTAFSLIYSMYCGIMGKYQLYKGERVGEPEGLESSAKLVEPKC</sequence>
<dbReference type="Proteomes" id="UP000799428">
    <property type="component" value="Unassembled WGS sequence"/>
</dbReference>
<keyword evidence="1" id="KW-0472">Membrane</keyword>
<evidence type="ECO:0000256" key="1">
    <source>
        <dbReference type="SAM" id="Phobius"/>
    </source>
</evidence>
<name>A0A6G1JUV6_9PLEO</name>
<keyword evidence="3" id="KW-1185">Reference proteome</keyword>
<dbReference type="EMBL" id="MU005784">
    <property type="protein sequence ID" value="KAF2704035.1"/>
    <property type="molecule type" value="Genomic_DNA"/>
</dbReference>
<accession>A0A6G1JUV6</accession>
<organism evidence="2 3">
    <name type="scientific">Pleomassaria siparia CBS 279.74</name>
    <dbReference type="NCBI Taxonomy" id="1314801"/>
    <lineage>
        <taxon>Eukaryota</taxon>
        <taxon>Fungi</taxon>
        <taxon>Dikarya</taxon>
        <taxon>Ascomycota</taxon>
        <taxon>Pezizomycotina</taxon>
        <taxon>Dothideomycetes</taxon>
        <taxon>Pleosporomycetidae</taxon>
        <taxon>Pleosporales</taxon>
        <taxon>Pleomassariaceae</taxon>
        <taxon>Pleomassaria</taxon>
    </lineage>
</organism>
<proteinExistence type="predicted"/>
<keyword evidence="1" id="KW-0812">Transmembrane</keyword>
<evidence type="ECO:0000313" key="3">
    <source>
        <dbReference type="Proteomes" id="UP000799428"/>
    </source>
</evidence>
<reference evidence="2" key="1">
    <citation type="journal article" date="2020" name="Stud. Mycol.">
        <title>101 Dothideomycetes genomes: a test case for predicting lifestyles and emergence of pathogens.</title>
        <authorList>
            <person name="Haridas S."/>
            <person name="Albert R."/>
            <person name="Binder M."/>
            <person name="Bloem J."/>
            <person name="Labutti K."/>
            <person name="Salamov A."/>
            <person name="Andreopoulos B."/>
            <person name="Baker S."/>
            <person name="Barry K."/>
            <person name="Bills G."/>
            <person name="Bluhm B."/>
            <person name="Cannon C."/>
            <person name="Castanera R."/>
            <person name="Culley D."/>
            <person name="Daum C."/>
            <person name="Ezra D."/>
            <person name="Gonzalez J."/>
            <person name="Henrissat B."/>
            <person name="Kuo A."/>
            <person name="Liang C."/>
            <person name="Lipzen A."/>
            <person name="Lutzoni F."/>
            <person name="Magnuson J."/>
            <person name="Mondo S."/>
            <person name="Nolan M."/>
            <person name="Ohm R."/>
            <person name="Pangilinan J."/>
            <person name="Park H.-J."/>
            <person name="Ramirez L."/>
            <person name="Alfaro M."/>
            <person name="Sun H."/>
            <person name="Tritt A."/>
            <person name="Yoshinaga Y."/>
            <person name="Zwiers L.-H."/>
            <person name="Turgeon B."/>
            <person name="Goodwin S."/>
            <person name="Spatafora J."/>
            <person name="Crous P."/>
            <person name="Grigoriev I."/>
        </authorList>
    </citation>
    <scope>NUCLEOTIDE SEQUENCE</scope>
    <source>
        <strain evidence="2">CBS 279.74</strain>
    </source>
</reference>
<keyword evidence="1" id="KW-1133">Transmembrane helix</keyword>
<evidence type="ECO:0000313" key="2">
    <source>
        <dbReference type="EMBL" id="KAF2704035.1"/>
    </source>
</evidence>
<gene>
    <name evidence="2" type="ORF">K504DRAFT_169684</name>
</gene>